<dbReference type="Proteomes" id="UP000186955">
    <property type="component" value="Unassembled WGS sequence"/>
</dbReference>
<dbReference type="AlphaFoldDB" id="A0A1Q5TU97"/>
<gene>
    <name evidence="7" type="ORF">PENSUB_6806</name>
</gene>
<evidence type="ECO:0000313" key="7">
    <source>
        <dbReference type="EMBL" id="OKP03797.1"/>
    </source>
</evidence>
<dbReference type="InterPro" id="IPR029058">
    <property type="entry name" value="AB_hydrolase_fold"/>
</dbReference>
<evidence type="ECO:0000256" key="1">
    <source>
        <dbReference type="ARBA" id="ARBA00004173"/>
    </source>
</evidence>
<evidence type="ECO:0000256" key="5">
    <source>
        <dbReference type="ARBA" id="ARBA00023128"/>
    </source>
</evidence>
<name>A0A1Q5TU97_9EURO</name>
<proteinExistence type="predicted"/>
<reference evidence="7 8" key="1">
    <citation type="submission" date="2016-10" db="EMBL/GenBank/DDBJ databases">
        <title>Genome sequence of the ascomycete fungus Penicillium subrubescens.</title>
        <authorList>
            <person name="De Vries R.P."/>
            <person name="Peng M."/>
            <person name="Dilokpimol A."/>
            <person name="Hilden K."/>
            <person name="Makela M.R."/>
            <person name="Grigoriev I."/>
            <person name="Riley R."/>
            <person name="Granchi Z."/>
        </authorList>
    </citation>
    <scope>NUCLEOTIDE SEQUENCE [LARGE SCALE GENOMIC DNA]</scope>
    <source>
        <strain evidence="7 8">CBS 132785</strain>
    </source>
</reference>
<evidence type="ECO:0000256" key="3">
    <source>
        <dbReference type="ARBA" id="ARBA00004370"/>
    </source>
</evidence>
<evidence type="ECO:0000313" key="8">
    <source>
        <dbReference type="Proteomes" id="UP000186955"/>
    </source>
</evidence>
<dbReference type="PANTHER" id="PTHR48182:SF2">
    <property type="entry name" value="PROTEIN SERAC1"/>
    <property type="match status" value="1"/>
</dbReference>
<dbReference type="GO" id="GO:0072330">
    <property type="term" value="P:monocarboxylic acid biosynthetic process"/>
    <property type="evidence" value="ECO:0007669"/>
    <property type="project" value="UniProtKB-ARBA"/>
</dbReference>
<dbReference type="InterPro" id="IPR052374">
    <property type="entry name" value="SERAC1"/>
</dbReference>
<accession>A0A1Q5TU97</accession>
<dbReference type="GO" id="GO:0005739">
    <property type="term" value="C:mitochondrion"/>
    <property type="evidence" value="ECO:0007669"/>
    <property type="project" value="UniProtKB-SubCell"/>
</dbReference>
<organism evidence="7 8">
    <name type="scientific">Penicillium subrubescens</name>
    <dbReference type="NCBI Taxonomy" id="1316194"/>
    <lineage>
        <taxon>Eukaryota</taxon>
        <taxon>Fungi</taxon>
        <taxon>Dikarya</taxon>
        <taxon>Ascomycota</taxon>
        <taxon>Pezizomycotina</taxon>
        <taxon>Eurotiomycetes</taxon>
        <taxon>Eurotiomycetidae</taxon>
        <taxon>Eurotiales</taxon>
        <taxon>Aspergillaceae</taxon>
        <taxon>Penicillium</taxon>
    </lineage>
</organism>
<dbReference type="EMBL" id="MNBE01000615">
    <property type="protein sequence ID" value="OKP03797.1"/>
    <property type="molecule type" value="Genomic_DNA"/>
</dbReference>
<keyword evidence="8" id="KW-1185">Reference proteome</keyword>
<dbReference type="GO" id="GO:0017000">
    <property type="term" value="P:antibiotic biosynthetic process"/>
    <property type="evidence" value="ECO:0007669"/>
    <property type="project" value="UniProtKB-ARBA"/>
</dbReference>
<dbReference type="GO" id="GO:0005783">
    <property type="term" value="C:endoplasmic reticulum"/>
    <property type="evidence" value="ECO:0007669"/>
    <property type="project" value="UniProtKB-SubCell"/>
</dbReference>
<dbReference type="PANTHER" id="PTHR48182">
    <property type="entry name" value="PROTEIN SERAC1"/>
    <property type="match status" value="1"/>
</dbReference>
<keyword evidence="5" id="KW-0496">Mitochondrion</keyword>
<keyword evidence="4" id="KW-0256">Endoplasmic reticulum</keyword>
<keyword evidence="6" id="KW-0472">Membrane</keyword>
<evidence type="ECO:0000256" key="2">
    <source>
        <dbReference type="ARBA" id="ARBA00004240"/>
    </source>
</evidence>
<sequence>MSTCNAPVYLSKNDLTARLVCHTKPPQPDKRDGTTKAIDIIAVHGLIAWESFAGSPFWLYDFIAKDIRGARVFTFNYDAKAVWFHGAPLKSIQDASRALLEEIAAIREEAPVARPLVFICHGFGGFIVESSLDEYRATLGLRREKVLVMAGCTHLSMANFPDRHNDNYKAIISAIKKIRKSASEDMVPVSTVHPSQSGLPNNDLEIQNPWVSEASQATTIHAVQNSPILGRQNINLQNTIAATTNSPMENTPFSPMPVDSSNTRDFGHGTSPNNMGMSKQSTTILAIVRRV</sequence>
<dbReference type="GO" id="GO:0016020">
    <property type="term" value="C:membrane"/>
    <property type="evidence" value="ECO:0007669"/>
    <property type="project" value="UniProtKB-SubCell"/>
</dbReference>
<dbReference type="Gene3D" id="3.40.50.1820">
    <property type="entry name" value="alpha/beta hydrolase"/>
    <property type="match status" value="1"/>
</dbReference>
<comment type="caution">
    <text evidence="7">The sequence shown here is derived from an EMBL/GenBank/DDBJ whole genome shotgun (WGS) entry which is preliminary data.</text>
</comment>
<comment type="subcellular location">
    <subcellularLocation>
        <location evidence="2">Endoplasmic reticulum</location>
    </subcellularLocation>
    <subcellularLocation>
        <location evidence="3">Membrane</location>
    </subcellularLocation>
    <subcellularLocation>
        <location evidence="1">Mitochondrion</location>
    </subcellularLocation>
</comment>
<dbReference type="STRING" id="1316194.A0A1Q5TU97"/>
<dbReference type="SUPFAM" id="SSF53474">
    <property type="entry name" value="alpha/beta-Hydrolases"/>
    <property type="match status" value="1"/>
</dbReference>
<protein>
    <recommendedName>
        <fullName evidence="9">Protein SERAC1</fullName>
    </recommendedName>
</protein>
<evidence type="ECO:0000256" key="6">
    <source>
        <dbReference type="ARBA" id="ARBA00023136"/>
    </source>
</evidence>
<evidence type="ECO:0000256" key="4">
    <source>
        <dbReference type="ARBA" id="ARBA00022824"/>
    </source>
</evidence>
<evidence type="ECO:0008006" key="9">
    <source>
        <dbReference type="Google" id="ProtNLM"/>
    </source>
</evidence>